<reference evidence="1 2" key="1">
    <citation type="submission" date="2020-07" db="EMBL/GenBank/DDBJ databases">
        <title>Halomonas sp. QX-2 draft genome sequence.</title>
        <authorList>
            <person name="Qiu X."/>
        </authorList>
    </citation>
    <scope>NUCLEOTIDE SEQUENCE [LARGE SCALE GENOMIC DNA]</scope>
    <source>
        <strain evidence="1 2">QX-2</strain>
    </source>
</reference>
<dbReference type="EMBL" id="JACCGK010000016">
    <property type="protein sequence ID" value="NYT74210.1"/>
    <property type="molecule type" value="Genomic_DNA"/>
</dbReference>
<keyword evidence="2" id="KW-1185">Reference proteome</keyword>
<evidence type="ECO:0000313" key="2">
    <source>
        <dbReference type="Proteomes" id="UP000520876"/>
    </source>
</evidence>
<evidence type="ECO:0000313" key="1">
    <source>
        <dbReference type="EMBL" id="NYT74210.1"/>
    </source>
</evidence>
<protein>
    <submittedName>
        <fullName evidence="1">Uncharacterized protein</fullName>
    </submittedName>
</protein>
<accession>A0A7Z0SNV1</accession>
<sequence>MFDQHREKLGIPESHSFEMVESSNKVKHGWDTDIDVFEQRDPDGNVVARYRITDATNMYPPQKRKVDYERIG</sequence>
<dbReference type="RefSeq" id="WP_180094402.1">
    <property type="nucleotide sequence ID" value="NZ_JACCGK010000016.1"/>
</dbReference>
<proteinExistence type="predicted"/>
<gene>
    <name evidence="1" type="ORF">HZU72_17505</name>
</gene>
<comment type="caution">
    <text evidence="1">The sequence shown here is derived from an EMBL/GenBank/DDBJ whole genome shotgun (WGS) entry which is preliminary data.</text>
</comment>
<dbReference type="AlphaFoldDB" id="A0A7Z0SNV1"/>
<name>A0A7Z0SNV1_9GAMM</name>
<dbReference type="Proteomes" id="UP000520876">
    <property type="component" value="Unassembled WGS sequence"/>
</dbReference>
<organism evidence="1 2">
    <name type="scientific">Vreelandella sedimenti</name>
    <dbReference type="NCBI Taxonomy" id="2729618"/>
    <lineage>
        <taxon>Bacteria</taxon>
        <taxon>Pseudomonadati</taxon>
        <taxon>Pseudomonadota</taxon>
        <taxon>Gammaproteobacteria</taxon>
        <taxon>Oceanospirillales</taxon>
        <taxon>Halomonadaceae</taxon>
        <taxon>Vreelandella</taxon>
    </lineage>
</organism>